<evidence type="ECO:0000256" key="1">
    <source>
        <dbReference type="SAM" id="Phobius"/>
    </source>
</evidence>
<accession>A0A2P5BDZ7</accession>
<organism evidence="2 3">
    <name type="scientific">Parasponia andersonii</name>
    <name type="common">Sponia andersonii</name>
    <dbReference type="NCBI Taxonomy" id="3476"/>
    <lineage>
        <taxon>Eukaryota</taxon>
        <taxon>Viridiplantae</taxon>
        <taxon>Streptophyta</taxon>
        <taxon>Embryophyta</taxon>
        <taxon>Tracheophyta</taxon>
        <taxon>Spermatophyta</taxon>
        <taxon>Magnoliopsida</taxon>
        <taxon>eudicotyledons</taxon>
        <taxon>Gunneridae</taxon>
        <taxon>Pentapetalae</taxon>
        <taxon>rosids</taxon>
        <taxon>fabids</taxon>
        <taxon>Rosales</taxon>
        <taxon>Cannabaceae</taxon>
        <taxon>Parasponia</taxon>
    </lineage>
</organism>
<reference evidence="3" key="1">
    <citation type="submission" date="2016-06" db="EMBL/GenBank/DDBJ databases">
        <title>Parallel loss of symbiosis genes in relatives of nitrogen-fixing non-legume Parasponia.</title>
        <authorList>
            <person name="Van Velzen R."/>
            <person name="Holmer R."/>
            <person name="Bu F."/>
            <person name="Rutten L."/>
            <person name="Van Zeijl A."/>
            <person name="Liu W."/>
            <person name="Santuari L."/>
            <person name="Cao Q."/>
            <person name="Sharma T."/>
            <person name="Shen D."/>
            <person name="Roswanjaya Y."/>
            <person name="Wardhani T."/>
            <person name="Kalhor M.S."/>
            <person name="Jansen J."/>
            <person name="Van den Hoogen J."/>
            <person name="Gungor B."/>
            <person name="Hartog M."/>
            <person name="Hontelez J."/>
            <person name="Verver J."/>
            <person name="Yang W.-C."/>
            <person name="Schijlen E."/>
            <person name="Repin R."/>
            <person name="Schilthuizen M."/>
            <person name="Schranz E."/>
            <person name="Heidstra R."/>
            <person name="Miyata K."/>
            <person name="Fedorova E."/>
            <person name="Kohlen W."/>
            <person name="Bisseling T."/>
            <person name="Smit S."/>
            <person name="Geurts R."/>
        </authorList>
    </citation>
    <scope>NUCLEOTIDE SEQUENCE [LARGE SCALE GENOMIC DNA]</scope>
    <source>
        <strain evidence="3">cv. WU1-14</strain>
    </source>
</reference>
<gene>
    <name evidence="2" type="ORF">PanWU01x14_247430</name>
</gene>
<keyword evidence="1" id="KW-0472">Membrane</keyword>
<protein>
    <recommendedName>
        <fullName evidence="4">Transmembrane protein</fullName>
    </recommendedName>
</protein>
<evidence type="ECO:0000313" key="2">
    <source>
        <dbReference type="EMBL" id="PON46998.1"/>
    </source>
</evidence>
<dbReference type="AlphaFoldDB" id="A0A2P5BDZ7"/>
<keyword evidence="3" id="KW-1185">Reference proteome</keyword>
<keyword evidence="1" id="KW-1133">Transmembrane helix</keyword>
<evidence type="ECO:0008006" key="4">
    <source>
        <dbReference type="Google" id="ProtNLM"/>
    </source>
</evidence>
<evidence type="ECO:0000313" key="3">
    <source>
        <dbReference type="Proteomes" id="UP000237105"/>
    </source>
</evidence>
<sequence>MQKQQISLQSCLMSPHEIALSCNKRSRDKFNLWSRLLLSLYGIIIKVFFLYYKALFMFVGQKKISRQLFMPLKFINILK</sequence>
<feature type="transmembrane region" description="Helical" evidence="1">
    <location>
        <begin position="36"/>
        <end position="60"/>
    </location>
</feature>
<name>A0A2P5BDZ7_PARAD</name>
<keyword evidence="1" id="KW-0812">Transmembrane</keyword>
<proteinExistence type="predicted"/>
<comment type="caution">
    <text evidence="2">The sequence shown here is derived from an EMBL/GenBank/DDBJ whole genome shotgun (WGS) entry which is preliminary data.</text>
</comment>
<dbReference type="Proteomes" id="UP000237105">
    <property type="component" value="Unassembled WGS sequence"/>
</dbReference>
<dbReference type="OrthoDB" id="10522156at2759"/>
<dbReference type="EMBL" id="JXTB01000301">
    <property type="protein sequence ID" value="PON46998.1"/>
    <property type="molecule type" value="Genomic_DNA"/>
</dbReference>